<evidence type="ECO:0000256" key="6">
    <source>
        <dbReference type="RuleBase" id="RU362119"/>
    </source>
</evidence>
<keyword evidence="2" id="KW-0479">Metal-binding</keyword>
<dbReference type="GO" id="GO:0046872">
    <property type="term" value="F:metal ion binding"/>
    <property type="evidence" value="ECO:0007669"/>
    <property type="project" value="UniProtKB-KW"/>
</dbReference>
<dbReference type="GO" id="GO:0016788">
    <property type="term" value="F:hydrolase activity, acting on ester bonds"/>
    <property type="evidence" value="ECO:0007669"/>
    <property type="project" value="InterPro"/>
</dbReference>
<comment type="caution">
    <text evidence="10">The sequence shown here is derived from an EMBL/GenBank/DDBJ whole genome shotgun (WGS) entry which is preliminary data.</text>
</comment>
<keyword evidence="3" id="KW-0732">Signal</keyword>
<evidence type="ECO:0000256" key="1">
    <source>
        <dbReference type="ARBA" id="ARBA00006654"/>
    </source>
</evidence>
<keyword evidence="11" id="KW-1185">Reference proteome</keyword>
<evidence type="ECO:0000313" key="11">
    <source>
        <dbReference type="Proteomes" id="UP000193411"/>
    </source>
</evidence>
<accession>A0A1Y2HM24</accession>
<name>A0A1Y2HM24_9FUNG</name>
<keyword evidence="5 6" id="KW-0378">Hydrolase</keyword>
<feature type="domain" description="5'-Nucleotidase C-terminal" evidence="9">
    <location>
        <begin position="415"/>
        <end position="581"/>
    </location>
</feature>
<comment type="similarity">
    <text evidence="1 6">Belongs to the 5'-nucleotidase family.</text>
</comment>
<reference evidence="10 11" key="1">
    <citation type="submission" date="2016-07" db="EMBL/GenBank/DDBJ databases">
        <title>Pervasive Adenine N6-methylation of Active Genes in Fungi.</title>
        <authorList>
            <consortium name="DOE Joint Genome Institute"/>
            <person name="Mondo S.J."/>
            <person name="Dannebaum R.O."/>
            <person name="Kuo R.C."/>
            <person name="Labutti K."/>
            <person name="Haridas S."/>
            <person name="Kuo A."/>
            <person name="Salamov A."/>
            <person name="Ahrendt S.R."/>
            <person name="Lipzen A."/>
            <person name="Sullivan W."/>
            <person name="Andreopoulos W.B."/>
            <person name="Clum A."/>
            <person name="Lindquist E."/>
            <person name="Daum C."/>
            <person name="Ramamoorthy G.K."/>
            <person name="Gryganskyi A."/>
            <person name="Culley D."/>
            <person name="Magnuson J.K."/>
            <person name="James T.Y."/>
            <person name="O'Malley M.A."/>
            <person name="Stajich J.E."/>
            <person name="Spatafora J.W."/>
            <person name="Visel A."/>
            <person name="Grigoriev I.V."/>
        </authorList>
    </citation>
    <scope>NUCLEOTIDE SEQUENCE [LARGE SCALE GENOMIC DNA]</scope>
    <source>
        <strain evidence="10 11">PL171</strain>
    </source>
</reference>
<dbReference type="Gene3D" id="3.60.21.10">
    <property type="match status" value="1"/>
</dbReference>
<dbReference type="Pfam" id="PF00149">
    <property type="entry name" value="Metallophos"/>
    <property type="match status" value="1"/>
</dbReference>
<dbReference type="Gene3D" id="3.90.780.10">
    <property type="entry name" value="5'-Nucleotidase, C-terminal domain"/>
    <property type="match status" value="1"/>
</dbReference>
<dbReference type="PRINTS" id="PR01607">
    <property type="entry name" value="APYRASEFAMLY"/>
</dbReference>
<sequence length="621" mass="68299">MAVRIRQASSPNPQIDREAFPCTYPGHEPQIHLPVYGAKPSYGRRPLPTQPPTDGRNNETVPAPKPWKVGTQFTGQPGEPYVPGYGGEKLIKRPLPGDNQPFEMTLLHTNDIHGRMDEFSRSGLDCTAKDYANKTCFGGIARMKTVIDQIRATEPNVYLLDAGDQFQGNLFYSYYKGSITANYMNAFGYDAFAIGNHEFDDGVAHLGNFIRNLAFPALSSNMDTSRDPSIHGLVAPYIVLTKHNTRIGVVGYITPTVTDISGNLGDKLRFTDPVGPVQRAVDELRNKLNVQRIICLSHNGYQEDMAVARATRGFALIVGGHSHTLLHNDPEKYREAKGPYPTKVTNLDGQDVYIVQAKMWSEWLGHLSLTWSATNRLTHINGSPIHLTLDVPQHNATQEIVKKWREPFDAATKVVIGTSAQPLPNGAACKSRGCGLGYLVADVVRQSYSGQLGRDVPVFALQHEGGLRSSIPEGPITVGSIMSLLPFGNVVVEMRVTGEFVVEMLENLATAKHKRNGRPVTAFGQFAGLRARADRTRPEFAKVVPGSVQVRVQDGSWAPLNLKQEYVMLTNEFIAGGGDNMLPEPRPNLLSHGVLGDLVMDYVKKVKTVVVPEERGFELVN</sequence>
<dbReference type="InterPro" id="IPR036907">
    <property type="entry name" value="5'-Nucleotdase_C_sf"/>
</dbReference>
<organism evidence="10 11">
    <name type="scientific">Catenaria anguillulae PL171</name>
    <dbReference type="NCBI Taxonomy" id="765915"/>
    <lineage>
        <taxon>Eukaryota</taxon>
        <taxon>Fungi</taxon>
        <taxon>Fungi incertae sedis</taxon>
        <taxon>Blastocladiomycota</taxon>
        <taxon>Blastocladiomycetes</taxon>
        <taxon>Blastocladiales</taxon>
        <taxon>Catenariaceae</taxon>
        <taxon>Catenaria</taxon>
    </lineage>
</organism>
<evidence type="ECO:0000313" key="10">
    <source>
        <dbReference type="EMBL" id="ORZ35648.1"/>
    </source>
</evidence>
<dbReference type="Proteomes" id="UP000193411">
    <property type="component" value="Unassembled WGS sequence"/>
</dbReference>
<keyword evidence="4 6" id="KW-0547">Nucleotide-binding</keyword>
<dbReference type="PROSITE" id="PS00785">
    <property type="entry name" value="5_NUCLEOTIDASE_1"/>
    <property type="match status" value="1"/>
</dbReference>
<dbReference type="InterPro" id="IPR004843">
    <property type="entry name" value="Calcineurin-like_PHP"/>
</dbReference>
<dbReference type="PANTHER" id="PTHR11575:SF24">
    <property type="entry name" value="5'-NUCLEOTIDASE"/>
    <property type="match status" value="1"/>
</dbReference>
<dbReference type="PROSITE" id="PS00786">
    <property type="entry name" value="5_NUCLEOTIDASE_2"/>
    <property type="match status" value="1"/>
</dbReference>
<evidence type="ECO:0000256" key="4">
    <source>
        <dbReference type="ARBA" id="ARBA00022741"/>
    </source>
</evidence>
<feature type="region of interest" description="Disordered" evidence="7">
    <location>
        <begin position="37"/>
        <end position="78"/>
    </location>
</feature>
<evidence type="ECO:0000256" key="5">
    <source>
        <dbReference type="ARBA" id="ARBA00022801"/>
    </source>
</evidence>
<dbReference type="GO" id="GO:0009166">
    <property type="term" value="P:nucleotide catabolic process"/>
    <property type="evidence" value="ECO:0007669"/>
    <property type="project" value="InterPro"/>
</dbReference>
<gene>
    <name evidence="10" type="ORF">BCR44DRAFT_1433913</name>
</gene>
<proteinExistence type="inferred from homology"/>
<dbReference type="GO" id="GO:0000166">
    <property type="term" value="F:nucleotide binding"/>
    <property type="evidence" value="ECO:0007669"/>
    <property type="project" value="UniProtKB-KW"/>
</dbReference>
<dbReference type="Pfam" id="PF02872">
    <property type="entry name" value="5_nucleotid_C"/>
    <property type="match status" value="1"/>
</dbReference>
<dbReference type="InterPro" id="IPR008334">
    <property type="entry name" value="5'-Nucleotdase_C"/>
</dbReference>
<feature type="domain" description="Calcineurin-like phosphoesterase" evidence="8">
    <location>
        <begin position="104"/>
        <end position="324"/>
    </location>
</feature>
<dbReference type="AlphaFoldDB" id="A0A1Y2HM24"/>
<evidence type="ECO:0000256" key="2">
    <source>
        <dbReference type="ARBA" id="ARBA00022723"/>
    </source>
</evidence>
<evidence type="ECO:0000259" key="8">
    <source>
        <dbReference type="Pfam" id="PF00149"/>
    </source>
</evidence>
<protein>
    <submittedName>
        <fullName evidence="10">Metallo-dependent phosphatase-like protein</fullName>
    </submittedName>
</protein>
<dbReference type="PANTHER" id="PTHR11575">
    <property type="entry name" value="5'-NUCLEOTIDASE-RELATED"/>
    <property type="match status" value="1"/>
</dbReference>
<dbReference type="SUPFAM" id="SSF56300">
    <property type="entry name" value="Metallo-dependent phosphatases"/>
    <property type="match status" value="1"/>
</dbReference>
<evidence type="ECO:0000256" key="7">
    <source>
        <dbReference type="SAM" id="MobiDB-lite"/>
    </source>
</evidence>
<evidence type="ECO:0000256" key="3">
    <source>
        <dbReference type="ARBA" id="ARBA00022729"/>
    </source>
</evidence>
<dbReference type="InterPro" id="IPR006179">
    <property type="entry name" value="5_nucleotidase/apyrase"/>
</dbReference>
<dbReference type="OrthoDB" id="7722975at2759"/>
<dbReference type="InterPro" id="IPR029052">
    <property type="entry name" value="Metallo-depent_PP-like"/>
</dbReference>
<dbReference type="InterPro" id="IPR006146">
    <property type="entry name" value="5'-Nucleotdase_CS"/>
</dbReference>
<dbReference type="STRING" id="765915.A0A1Y2HM24"/>
<dbReference type="CDD" id="cd07409">
    <property type="entry name" value="MPP_CD73_N"/>
    <property type="match status" value="1"/>
</dbReference>
<dbReference type="EMBL" id="MCFL01000021">
    <property type="protein sequence ID" value="ORZ35648.1"/>
    <property type="molecule type" value="Genomic_DNA"/>
</dbReference>
<evidence type="ECO:0000259" key="9">
    <source>
        <dbReference type="Pfam" id="PF02872"/>
    </source>
</evidence>
<dbReference type="FunFam" id="3.60.21.10:FF:000020">
    <property type="entry name" value="NT5E isoform 4"/>
    <property type="match status" value="1"/>
</dbReference>
<dbReference type="SUPFAM" id="SSF55816">
    <property type="entry name" value="5'-nucleotidase (syn. UDP-sugar hydrolase), C-terminal domain"/>
    <property type="match status" value="1"/>
</dbReference>